<dbReference type="EMBL" id="FRXO01000014">
    <property type="protein sequence ID" value="SHO67489.1"/>
    <property type="molecule type" value="Genomic_DNA"/>
</dbReference>
<gene>
    <name evidence="5" type="ORF">SAMN02745172_04170</name>
</gene>
<organism evidence="5 6">
    <name type="scientific">Pseudoxanthobacter soli DSM 19599</name>
    <dbReference type="NCBI Taxonomy" id="1123029"/>
    <lineage>
        <taxon>Bacteria</taxon>
        <taxon>Pseudomonadati</taxon>
        <taxon>Pseudomonadota</taxon>
        <taxon>Alphaproteobacteria</taxon>
        <taxon>Hyphomicrobiales</taxon>
        <taxon>Segnochrobactraceae</taxon>
        <taxon>Pseudoxanthobacter</taxon>
    </lineage>
</organism>
<dbReference type="PANTHER" id="PTHR40940">
    <property type="entry name" value="PROTEIN BATD-RELATED"/>
    <property type="match status" value="1"/>
</dbReference>
<protein>
    <submittedName>
        <fullName evidence="5">Oxygen tolerance</fullName>
    </submittedName>
</protein>
<dbReference type="Proteomes" id="UP000186406">
    <property type="component" value="Unassembled WGS sequence"/>
</dbReference>
<keyword evidence="2" id="KW-0472">Membrane</keyword>
<sequence length="620" mass="65694">MTETRIPSPAARTKRRSASRLKATVAAAALATLISTGAAFAAGVKADVDRSEIETGDTLQYVITVDGAAVARRPDLRPLDKDFDLLDAVQQSQTNIINGQKSQSLSWVITLAPKRTGTLTIPSLTVGSDKTQPIEIQVSKPDPNRKAENRQLFLETDVAKGSVFAQSDVPMTVRVFDGVGIRSGSLSEPKADGATFTPQGEPKSREQTIGGRRYHVIEQNYIMRPQRSGKIEIGPITLDATVPGQRRRQAGMPPGMEQFLSGNGFDSSIFDDMFGSARNVTVRSEPVTVDVQARPADAKGWFLPSSKVTLTETWTPATSTARVGETLTRTIRLQADGATPNQLPPMTVADADGVRQYEEASRNDTTGPSTAGAAVLEKTISVVPTRAGPVTLPAIDVPWWNTKTNRQEVATLPAVTFTVQPGANGDTGTPAPVAAVPATQSAAPAGTPPAPSLETQSLLERARDIAKSPLAIGGAAVVLALIAAALLWPRRRKAAGGTAQTDDAFAPSPAAAPDDLKAAAIEIEAAARADDAARTHRALLAWTRAAGRGAHKPLADPLEAIRTRELRAAAEALGRRLYAPETAPWDGRAFLKAFRTEQDARRPLRRPSGATLAPLYPEAG</sequence>
<evidence type="ECO:0000313" key="5">
    <source>
        <dbReference type="EMBL" id="SHO67489.1"/>
    </source>
</evidence>
<feature type="region of interest" description="Disordered" evidence="1">
    <location>
        <begin position="186"/>
        <end position="207"/>
    </location>
</feature>
<dbReference type="OrthoDB" id="7699970at2"/>
<feature type="domain" description="DUF7939" evidence="4">
    <location>
        <begin position="517"/>
        <end position="599"/>
    </location>
</feature>
<dbReference type="InterPro" id="IPR025738">
    <property type="entry name" value="BatD"/>
</dbReference>
<keyword evidence="6" id="KW-1185">Reference proteome</keyword>
<name>A0A1M7ZRP4_9HYPH</name>
<feature type="signal peptide" evidence="3">
    <location>
        <begin position="1"/>
        <end position="41"/>
    </location>
</feature>
<keyword evidence="2" id="KW-1133">Transmembrane helix</keyword>
<keyword evidence="3" id="KW-0732">Signal</keyword>
<dbReference type="STRING" id="1123029.SAMN02745172_04170"/>
<dbReference type="AlphaFoldDB" id="A0A1M7ZRP4"/>
<proteinExistence type="predicted"/>
<keyword evidence="2" id="KW-0812">Transmembrane</keyword>
<dbReference type="PANTHER" id="PTHR40940:SF1">
    <property type="entry name" value="PROTEIN BATD"/>
    <property type="match status" value="1"/>
</dbReference>
<evidence type="ECO:0000313" key="6">
    <source>
        <dbReference type="Proteomes" id="UP000186406"/>
    </source>
</evidence>
<evidence type="ECO:0000256" key="2">
    <source>
        <dbReference type="SAM" id="Phobius"/>
    </source>
</evidence>
<feature type="region of interest" description="Disordered" evidence="1">
    <location>
        <begin position="600"/>
        <end position="620"/>
    </location>
</feature>
<feature type="transmembrane region" description="Helical" evidence="2">
    <location>
        <begin position="470"/>
        <end position="488"/>
    </location>
</feature>
<feature type="chain" id="PRO_5012003211" evidence="3">
    <location>
        <begin position="42"/>
        <end position="620"/>
    </location>
</feature>
<evidence type="ECO:0000256" key="1">
    <source>
        <dbReference type="SAM" id="MobiDB-lite"/>
    </source>
</evidence>
<dbReference type="InterPro" id="IPR057699">
    <property type="entry name" value="DUF7939"/>
</dbReference>
<reference evidence="5 6" key="1">
    <citation type="submission" date="2016-12" db="EMBL/GenBank/DDBJ databases">
        <authorList>
            <person name="Song W.-J."/>
            <person name="Kurnit D.M."/>
        </authorList>
    </citation>
    <scope>NUCLEOTIDE SEQUENCE [LARGE SCALE GENOMIC DNA]</scope>
    <source>
        <strain evidence="5 6">DSM 19599</strain>
    </source>
</reference>
<dbReference type="RefSeq" id="WP_073632339.1">
    <property type="nucleotide sequence ID" value="NZ_FRXO01000014.1"/>
</dbReference>
<evidence type="ECO:0000256" key="3">
    <source>
        <dbReference type="SAM" id="SignalP"/>
    </source>
</evidence>
<accession>A0A1M7ZRP4</accession>
<dbReference type="Pfam" id="PF25607">
    <property type="entry name" value="DUF7939"/>
    <property type="match status" value="1"/>
</dbReference>
<dbReference type="Pfam" id="PF13584">
    <property type="entry name" value="BatD"/>
    <property type="match status" value="1"/>
</dbReference>
<evidence type="ECO:0000259" key="4">
    <source>
        <dbReference type="Pfam" id="PF25607"/>
    </source>
</evidence>